<keyword evidence="9" id="KW-0539">Nucleus</keyword>
<evidence type="ECO:0000256" key="7">
    <source>
        <dbReference type="ARBA" id="ARBA00023125"/>
    </source>
</evidence>
<dbReference type="GO" id="GO:0003677">
    <property type="term" value="F:DNA binding"/>
    <property type="evidence" value="ECO:0007669"/>
    <property type="project" value="UniProtKB-KW"/>
</dbReference>
<keyword evidence="17" id="KW-1185">Reference proteome</keyword>
<dbReference type="GO" id="GO:0005524">
    <property type="term" value="F:ATP binding"/>
    <property type="evidence" value="ECO:0007669"/>
    <property type="project" value="UniProtKB-KW"/>
</dbReference>
<dbReference type="Gene3D" id="1.10.10.1460">
    <property type="match status" value="1"/>
</dbReference>
<evidence type="ECO:0000259" key="14">
    <source>
        <dbReference type="PROSITE" id="PS51192"/>
    </source>
</evidence>
<reference evidence="16" key="2">
    <citation type="submission" date="2015-06" db="UniProtKB">
        <authorList>
            <consortium name="EnsemblMetazoa"/>
        </authorList>
    </citation>
    <scope>IDENTIFICATION</scope>
</reference>
<dbReference type="STRING" id="36166.T1GT72"/>
<dbReference type="GO" id="GO:0043138">
    <property type="term" value="F:3'-5' DNA helicase activity"/>
    <property type="evidence" value="ECO:0007669"/>
    <property type="project" value="UniProtKB-EC"/>
</dbReference>
<keyword evidence="5" id="KW-0347">Helicase</keyword>
<dbReference type="SMART" id="SM00487">
    <property type="entry name" value="DEXDc"/>
    <property type="match status" value="1"/>
</dbReference>
<comment type="catalytic activity">
    <reaction evidence="10">
        <text>Couples ATP hydrolysis with the unwinding of duplex DNA by translocating in the 3'-5' direction.</text>
        <dbReference type="EC" id="5.6.2.4"/>
    </reaction>
</comment>
<dbReference type="HOGENOM" id="CLU_001103_10_1_1"/>
<evidence type="ECO:0000256" key="8">
    <source>
        <dbReference type="ARBA" id="ARBA00023235"/>
    </source>
</evidence>
<dbReference type="GO" id="GO:0009378">
    <property type="term" value="F:four-way junction helicase activity"/>
    <property type="evidence" value="ECO:0007669"/>
    <property type="project" value="TreeGrafter"/>
</dbReference>
<keyword evidence="4" id="KW-0378">Hydrolase</keyword>
<keyword evidence="6" id="KW-0067">ATP-binding</keyword>
<dbReference type="Proteomes" id="UP000015102">
    <property type="component" value="Unassembled WGS sequence"/>
</dbReference>
<dbReference type="EMBL" id="CAQQ02148083">
    <property type="status" value="NOT_ANNOTATED_CDS"/>
    <property type="molecule type" value="Genomic_DNA"/>
</dbReference>
<dbReference type="Pfam" id="PF00270">
    <property type="entry name" value="DEAD"/>
    <property type="match status" value="1"/>
</dbReference>
<evidence type="ECO:0000259" key="15">
    <source>
        <dbReference type="PROSITE" id="PS51194"/>
    </source>
</evidence>
<comment type="catalytic activity">
    <reaction evidence="12">
        <text>ATP + H2O = ADP + phosphate + H(+)</text>
        <dbReference type="Rhea" id="RHEA:13065"/>
        <dbReference type="ChEBI" id="CHEBI:15377"/>
        <dbReference type="ChEBI" id="CHEBI:15378"/>
        <dbReference type="ChEBI" id="CHEBI:30616"/>
        <dbReference type="ChEBI" id="CHEBI:43474"/>
        <dbReference type="ChEBI" id="CHEBI:456216"/>
    </reaction>
</comment>
<reference evidence="17" key="1">
    <citation type="submission" date="2013-02" db="EMBL/GenBank/DDBJ databases">
        <authorList>
            <person name="Hughes D."/>
        </authorList>
    </citation>
    <scope>NUCLEOTIDE SEQUENCE</scope>
    <source>
        <strain>Durham</strain>
        <strain evidence="17">NC isolate 2 -- Noor lab</strain>
    </source>
</reference>
<dbReference type="InterPro" id="IPR004589">
    <property type="entry name" value="DNA_helicase_ATP-dep_RecQ"/>
</dbReference>
<evidence type="ECO:0000313" key="17">
    <source>
        <dbReference type="Proteomes" id="UP000015102"/>
    </source>
</evidence>
<feature type="region of interest" description="Disordered" evidence="13">
    <location>
        <begin position="130"/>
        <end position="206"/>
    </location>
</feature>
<dbReference type="SUPFAM" id="SSF52540">
    <property type="entry name" value="P-loop containing nucleoside triphosphate hydrolases"/>
    <property type="match status" value="1"/>
</dbReference>
<dbReference type="EnsemblMetazoa" id="MESCA006895-RA">
    <property type="protein sequence ID" value="MESCA006895-PA"/>
    <property type="gene ID" value="MESCA006895"/>
</dbReference>
<evidence type="ECO:0000256" key="5">
    <source>
        <dbReference type="ARBA" id="ARBA00022806"/>
    </source>
</evidence>
<keyword evidence="7" id="KW-0238">DNA-binding</keyword>
<evidence type="ECO:0000256" key="4">
    <source>
        <dbReference type="ARBA" id="ARBA00022801"/>
    </source>
</evidence>
<dbReference type="InterPro" id="IPR021110">
    <property type="entry name" value="DNA_rep_checkpnt_protein"/>
</dbReference>
<evidence type="ECO:0000256" key="12">
    <source>
        <dbReference type="ARBA" id="ARBA00049360"/>
    </source>
</evidence>
<protein>
    <recommendedName>
        <fullName evidence="11">DNA 3'-5' helicase</fullName>
        <ecNumber evidence="11">5.6.2.4</ecNumber>
    </recommendedName>
</protein>
<evidence type="ECO:0000256" key="11">
    <source>
        <dbReference type="ARBA" id="ARBA00034808"/>
    </source>
</evidence>
<feature type="compositionally biased region" description="Polar residues" evidence="13">
    <location>
        <begin position="136"/>
        <end position="146"/>
    </location>
</feature>
<evidence type="ECO:0000256" key="6">
    <source>
        <dbReference type="ARBA" id="ARBA00022840"/>
    </source>
</evidence>
<dbReference type="GO" id="GO:0016787">
    <property type="term" value="F:hydrolase activity"/>
    <property type="evidence" value="ECO:0007669"/>
    <property type="project" value="UniProtKB-KW"/>
</dbReference>
<dbReference type="InterPro" id="IPR027417">
    <property type="entry name" value="P-loop_NTPase"/>
</dbReference>
<keyword evidence="8" id="KW-0413">Isomerase</keyword>
<evidence type="ECO:0000256" key="3">
    <source>
        <dbReference type="ARBA" id="ARBA00022741"/>
    </source>
</evidence>
<dbReference type="CDD" id="cd18018">
    <property type="entry name" value="DEXHc_RecQ4-like"/>
    <property type="match status" value="1"/>
</dbReference>
<dbReference type="EC" id="5.6.2.4" evidence="11"/>
<feature type="compositionally biased region" description="Polar residues" evidence="13">
    <location>
        <begin position="159"/>
        <end position="180"/>
    </location>
</feature>
<dbReference type="InterPro" id="IPR014001">
    <property type="entry name" value="Helicase_ATP-bd"/>
</dbReference>
<dbReference type="CDD" id="cd22289">
    <property type="entry name" value="RecQL4_SLD2_NTD"/>
    <property type="match status" value="1"/>
</dbReference>
<dbReference type="OMA" id="IMCKVIS"/>
<accession>T1GT72</accession>
<dbReference type="PANTHER" id="PTHR13710">
    <property type="entry name" value="DNA HELICASE RECQ FAMILY MEMBER"/>
    <property type="match status" value="1"/>
</dbReference>
<evidence type="ECO:0000256" key="13">
    <source>
        <dbReference type="SAM" id="MobiDB-lite"/>
    </source>
</evidence>
<dbReference type="PROSITE" id="PS51192">
    <property type="entry name" value="HELICASE_ATP_BIND_1"/>
    <property type="match status" value="1"/>
</dbReference>
<dbReference type="FunFam" id="3.40.50.300:FF:000772">
    <property type="entry name" value="ATP-dependent DNA helicase Q4"/>
    <property type="match status" value="1"/>
</dbReference>
<dbReference type="InterPro" id="IPR011545">
    <property type="entry name" value="DEAD/DEAH_box_helicase_dom"/>
</dbReference>
<dbReference type="GO" id="GO:0005737">
    <property type="term" value="C:cytoplasm"/>
    <property type="evidence" value="ECO:0007669"/>
    <property type="project" value="TreeGrafter"/>
</dbReference>
<dbReference type="GO" id="GO:0000724">
    <property type="term" value="P:double-strand break repair via homologous recombination"/>
    <property type="evidence" value="ECO:0007669"/>
    <property type="project" value="TreeGrafter"/>
</dbReference>
<evidence type="ECO:0000313" key="16">
    <source>
        <dbReference type="EnsemblMetazoa" id="MESCA006895-PA"/>
    </source>
</evidence>
<feature type="compositionally biased region" description="Polar residues" evidence="13">
    <location>
        <begin position="188"/>
        <end position="206"/>
    </location>
</feature>
<evidence type="ECO:0000256" key="9">
    <source>
        <dbReference type="ARBA" id="ARBA00023242"/>
    </source>
</evidence>
<keyword evidence="3" id="KW-0547">Nucleotide-binding</keyword>
<proteinExistence type="inferred from homology"/>
<dbReference type="NCBIfam" id="TIGR00614">
    <property type="entry name" value="recQ_fam"/>
    <property type="match status" value="1"/>
</dbReference>
<dbReference type="GO" id="GO:0005634">
    <property type="term" value="C:nucleus"/>
    <property type="evidence" value="ECO:0007669"/>
    <property type="project" value="UniProtKB-SubCell"/>
</dbReference>
<evidence type="ECO:0000256" key="1">
    <source>
        <dbReference type="ARBA" id="ARBA00004123"/>
    </source>
</evidence>
<organism evidence="16 17">
    <name type="scientific">Megaselia scalaris</name>
    <name type="common">Humpbacked fly</name>
    <name type="synonym">Phora scalaris</name>
    <dbReference type="NCBI Taxonomy" id="36166"/>
    <lineage>
        <taxon>Eukaryota</taxon>
        <taxon>Metazoa</taxon>
        <taxon>Ecdysozoa</taxon>
        <taxon>Arthropoda</taxon>
        <taxon>Hexapoda</taxon>
        <taxon>Insecta</taxon>
        <taxon>Pterygota</taxon>
        <taxon>Neoptera</taxon>
        <taxon>Endopterygota</taxon>
        <taxon>Diptera</taxon>
        <taxon>Brachycera</taxon>
        <taxon>Muscomorpha</taxon>
        <taxon>Platypezoidea</taxon>
        <taxon>Phoridae</taxon>
        <taxon>Megaseliini</taxon>
        <taxon>Megaselia</taxon>
    </lineage>
</organism>
<dbReference type="PROSITE" id="PS51194">
    <property type="entry name" value="HELICASE_CTER"/>
    <property type="match status" value="1"/>
</dbReference>
<comment type="subcellular location">
    <subcellularLocation>
        <location evidence="1">Nucleus</location>
    </subcellularLocation>
</comment>
<dbReference type="Pfam" id="PF00271">
    <property type="entry name" value="Helicase_C"/>
    <property type="match status" value="1"/>
</dbReference>
<feature type="domain" description="Helicase ATP-binding" evidence="14">
    <location>
        <begin position="660"/>
        <end position="832"/>
    </location>
</feature>
<evidence type="ECO:0000256" key="2">
    <source>
        <dbReference type="ARBA" id="ARBA00005446"/>
    </source>
</evidence>
<feature type="region of interest" description="Disordered" evidence="13">
    <location>
        <begin position="390"/>
        <end position="411"/>
    </location>
</feature>
<dbReference type="PANTHER" id="PTHR13710:SF108">
    <property type="entry name" value="ATP-DEPENDENT DNA HELICASE Q4"/>
    <property type="match status" value="1"/>
</dbReference>
<comment type="similarity">
    <text evidence="2">Belongs to the helicase family. RecQ subfamily.</text>
</comment>
<name>T1GT72_MEGSC</name>
<dbReference type="InterPro" id="IPR001650">
    <property type="entry name" value="Helicase_C-like"/>
</dbReference>
<dbReference type="GO" id="GO:0005694">
    <property type="term" value="C:chromosome"/>
    <property type="evidence" value="ECO:0007669"/>
    <property type="project" value="TreeGrafter"/>
</dbReference>
<dbReference type="SMART" id="SM00490">
    <property type="entry name" value="HELICc"/>
    <property type="match status" value="1"/>
</dbReference>
<evidence type="ECO:0000256" key="10">
    <source>
        <dbReference type="ARBA" id="ARBA00034617"/>
    </source>
</evidence>
<feature type="domain" description="Helicase C-terminal" evidence="15">
    <location>
        <begin position="855"/>
        <end position="1036"/>
    </location>
</feature>
<dbReference type="Gene3D" id="3.40.50.300">
    <property type="entry name" value="P-loop containing nucleotide triphosphate hydrolases"/>
    <property type="match status" value="2"/>
</dbReference>
<dbReference type="GO" id="GO:0006260">
    <property type="term" value="P:DNA replication"/>
    <property type="evidence" value="ECO:0007669"/>
    <property type="project" value="InterPro"/>
</dbReference>
<dbReference type="Pfam" id="PF11719">
    <property type="entry name" value="Drc1-Sld2"/>
    <property type="match status" value="1"/>
</dbReference>
<dbReference type="EMBL" id="CAQQ02148084">
    <property type="status" value="NOT_ANNOTATED_CDS"/>
    <property type="molecule type" value="Genomic_DNA"/>
</dbReference>
<sequence>MFGVFTICWKFRAQFNIKVYEMDDQEFKKKYQKYKHKIKIWEHSFKKKNGRIPSKLDIHDAPMDIRQSYKLYFKMKSQLLDKTLGDIFDDDGFNILENSNEIDTSMEDDFPDINNITNIDEGHVIKEFVPKETSKQNETAWGQTLTKKVPVKPKKENSPIKSNSTFKPSGSLFKSQSFSKRNPRKSLMRQSSEASQGNFSQTSADSQDVLPDLETILSQKAKEKLESASQSVTLSIPQNLQMSNQISKDIDIGWLNRISEENGVLIKTDSNISGKKSTFGLSNIDLNKIKKIPETEEISKKIDVFQKVDMIGEIEPDLEIVSNGEDEVVAESDNEEGTYRQAAKRRRILPQKSETHSIVEKENKPNEDEDEILKANTLKLDLSTKPVKKRKRKFSESSTENYISGSDSDFDSKKSQRLKLERLVQKRVKAVKPIPVKKPRRIARVKRTVQSEITETEDKPEERILPLDVMDVKVCPRMQLEDLKQIDVIASSYVSKVVDLTTIPKKSSQTGPIENDKSKAARSKLEERIKSGKLNENFVTMNLRKKLFEKNESDSDIDNSGNNETDHNIDQEDLLAGIDSDEFDTGFNQEELIEVTKAQLVPEDFLKKAGLLEVAENNANIGPVYDLSEDGCVREPTEEVYEVLKMFGHTSFRKGQEKAVMRILSGQSTLVTLSTGSGKSLCYQLPAYLYRKHRKSITLVISPLVSLMEDQVHGIPNFLRAHCLHTGQTSQKQLTILEMIQRGEIDILLLSPEAVVAGEKSTGFGSILRKLPPIAFACIDEVHCVSQWSHNFRPSYLMICNFKGNTILGLTATATLPTRTSIIKHLKIHDGENGIVSDIPLPDNLILSVSKDVRKDDALLNLLRSERFSCCTSIIIYCTRRDECEKVASTLRSMLPQAEQPESTNKKRKRTIYQAEAYHAGLPSSKRQAIQNRFMRNELKIVVATIAFGMGINKPDIRGVIHYNMPKNFESYVQEIGRAGRDDHNKSDQNELRRHIFANSIDRHVIRKLLSKIFIPCSCVKNFKKSEFVSQHQDVIKSKSDNIELGPRNHVCPGHEVGFSVEETVQELDIPSENISTLLCYLELDSRWCLNVLSNAYIMCKVISYGGPKYLKQSAKTCPPLAAAIALKVKNGTFDETSNIIEFSVIDISAAIGWNSGVVKYQLKNLEWITNENGFPKRSPISVTYFDLGFRVKSPGDFTYEECEEALISLHERSVGQEQAQLKQLQYVYKGLSNVCYPSCLACLIVDDTLIEKCNSLKNTIRSYFKNDCKDEIIIQPTLEEQTINEISNNVRSLINMYPENRFTGRAIARIFHGIQVQSIQQLFGVDVNSGERIWNMILIVL</sequence>